<feature type="compositionally biased region" description="Basic and acidic residues" evidence="1">
    <location>
        <begin position="1400"/>
        <end position="1411"/>
    </location>
</feature>
<feature type="region of interest" description="Disordered" evidence="1">
    <location>
        <begin position="1170"/>
        <end position="1224"/>
    </location>
</feature>
<name>A0A835H3G7_9MAGN</name>
<dbReference type="EMBL" id="JADFTS010000008">
    <property type="protein sequence ID" value="KAF9590883.1"/>
    <property type="molecule type" value="Genomic_DNA"/>
</dbReference>
<feature type="compositionally biased region" description="Basic and acidic residues" evidence="1">
    <location>
        <begin position="174"/>
        <end position="189"/>
    </location>
</feature>
<keyword evidence="2" id="KW-1133">Transmembrane helix</keyword>
<feature type="compositionally biased region" description="Basic and acidic residues" evidence="1">
    <location>
        <begin position="1081"/>
        <end position="1091"/>
    </location>
</feature>
<gene>
    <name evidence="3" type="ORF">IFM89_000139</name>
</gene>
<feature type="region of interest" description="Disordered" evidence="1">
    <location>
        <begin position="912"/>
        <end position="938"/>
    </location>
</feature>
<dbReference type="Proteomes" id="UP000631114">
    <property type="component" value="Unassembled WGS sequence"/>
</dbReference>
<keyword evidence="2" id="KW-0812">Transmembrane</keyword>
<feature type="region of interest" description="Disordered" evidence="1">
    <location>
        <begin position="998"/>
        <end position="1030"/>
    </location>
</feature>
<feature type="region of interest" description="Disordered" evidence="1">
    <location>
        <begin position="1265"/>
        <end position="1285"/>
    </location>
</feature>
<protein>
    <submittedName>
        <fullName evidence="3">Uncharacterized protein</fullName>
    </submittedName>
</protein>
<evidence type="ECO:0000256" key="2">
    <source>
        <dbReference type="SAM" id="Phobius"/>
    </source>
</evidence>
<feature type="region of interest" description="Disordered" evidence="1">
    <location>
        <begin position="1384"/>
        <end position="1411"/>
    </location>
</feature>
<accession>A0A835H3G7</accession>
<feature type="compositionally biased region" description="Polar residues" evidence="1">
    <location>
        <begin position="312"/>
        <end position="328"/>
    </location>
</feature>
<feature type="compositionally biased region" description="Basic and acidic residues" evidence="1">
    <location>
        <begin position="1016"/>
        <end position="1027"/>
    </location>
</feature>
<reference evidence="3 4" key="1">
    <citation type="submission" date="2020-10" db="EMBL/GenBank/DDBJ databases">
        <title>The Coptis chinensis genome and diversification of protoberbering-type alkaloids.</title>
        <authorList>
            <person name="Wang B."/>
            <person name="Shu S."/>
            <person name="Song C."/>
            <person name="Liu Y."/>
        </authorList>
    </citation>
    <scope>NUCLEOTIDE SEQUENCE [LARGE SCALE GENOMIC DNA]</scope>
    <source>
        <strain evidence="3">HL-2020</strain>
        <tissue evidence="3">Leaf</tissue>
    </source>
</reference>
<evidence type="ECO:0000313" key="3">
    <source>
        <dbReference type="EMBL" id="KAF9590883.1"/>
    </source>
</evidence>
<feature type="compositionally biased region" description="Low complexity" evidence="1">
    <location>
        <begin position="1194"/>
        <end position="1205"/>
    </location>
</feature>
<proteinExistence type="predicted"/>
<dbReference type="PANTHER" id="PTHR34536:SF4">
    <property type="entry name" value="BTZ DOMAIN-CONTAINING PROTEIN"/>
    <property type="match status" value="1"/>
</dbReference>
<feature type="region of interest" description="Disordered" evidence="1">
    <location>
        <begin position="165"/>
        <end position="191"/>
    </location>
</feature>
<keyword evidence="2" id="KW-0472">Membrane</keyword>
<sequence length="1432" mass="159105">MSSECYLSKCQSRPVVDLVVLYVIDVLNATMIVRRLPKMMVLYANAMCLIFHLIIADFAVGTEANCTRILFKIVPLETVTYLQGREAQACGLHLNCERIGANTLTSRSSDFTMGVPIKKRKFPVMRSPSPTPVTDPVSPLKHVSNVKQEPSYLIEDILASASRVSGNIPSSLQEDTREHSSERNDELVGKGDPCGCGIQEANIEIAPRSEAELYCKSTHVTACDMVGTELQLAPKSSLKPKVEEDMGIEIERNVTKIDERNLLTKSVEIPQVERSFPDLTEKLIGGIFEEEKLDPCLWNLALTEMQSSSSSNQGTDSNIVCPRQQQTNRTNWDLNTMMDTWEGSMNHSDIVNEVGLDRKNYRDRATHSNKIVCSESKASPIASGQNRVEQIKGISKLSSLSASPDLQPKTDVLLHLSLSTSSGLHSDFGAESSHRSLKVDLRSGLSHKLKSKNMVPPSSSLNLAGSRTVKSEPCEESAKLDSHVVKETPLKLMKARTVKSEPCGVGYFLDPHQSDIINNLKTVNNGDVKLEPVCGKKLESLRLAEEKSRRLEVYRCNKERLLSSSEVLRVLDGPNCKMADPVTLLPPSCTTSLGLSASAEASSNSEIPNSTNVTPSAVEVVQEENRIVSAVALDLVSDLVHTGALESAAADDISGIPSVDCHDVTGLKSSITLSGDKLRFDVHGNSDVTGSEDEKLNIFDDMQDDCSSDMDDDSDSNNRAFGIHKFGILMNKSHGCEDDEYEDGEVREPLLYTAAEDVVGPDGGIEPANCGVSNNMEYNDSVAAAGNGVDWSDVENRVVSVEDPHKAKSSHYSGLNIVQHSNNHDQCQSEVTCLQDTLAVELPTTGIRKNKLVMAAQRVPIDHAGMEDGIKGSGKVLLPAGAISASPGTSAGDDQGSRISQQENVKGINVEETNSPVESKSEPVVNGTEATKDVNSRGNQSRIINLDRALSGLSPGRMRRILPSRIGREKYNDCLRSGDALHPRGHRDEDSIDGRHNFERQRNQDQPVGNTGADYMDGRGRSEKRFDSTNGDWDSHYNFTTKNFNCPTTYRVSGTKNAAAVMVAREGNGTVVGASRKSLIHEMQDFRDPPSRRRSPGGRGGPASHGVQIIRRSARDISPDRCIGRADSNMIGLRTEKKFMRGLPDEMMDDVYSRTQAQYQQFDDHFVRRERSFSPIQRKRNLHIPRIRSRSPSRTRSPGPWSSPRRSPDGFGRPELIRRRSPPFYRVKRIRSPHQRSCFAEDITGRRHGSPPCISRISNGMREMGASREHDNPRSFISTRSPSGRVLPRGTRRFNIIDPRERIENDEYFAGHMHSDRFHEIRDDGAAEGRRMSGDRRRSYRPHYDSADVEKFHFHFEGGPRPYRFSPEADQEFHERGNFREREFERRVKSRSGNGSRRTRSIEENEENYRHGEQGWLPAAFEDVSSAKRRRF</sequence>
<dbReference type="PANTHER" id="PTHR34536">
    <property type="entry name" value="DENTIN SIALOPHOSPHOPROTEIN-LIKE PROTEIN"/>
    <property type="match status" value="1"/>
</dbReference>
<feature type="transmembrane region" description="Helical" evidence="2">
    <location>
        <begin position="40"/>
        <end position="60"/>
    </location>
</feature>
<feature type="region of interest" description="Disordered" evidence="1">
    <location>
        <begin position="307"/>
        <end position="328"/>
    </location>
</feature>
<organism evidence="3 4">
    <name type="scientific">Coptis chinensis</name>
    <dbReference type="NCBI Taxonomy" id="261450"/>
    <lineage>
        <taxon>Eukaryota</taxon>
        <taxon>Viridiplantae</taxon>
        <taxon>Streptophyta</taxon>
        <taxon>Embryophyta</taxon>
        <taxon>Tracheophyta</taxon>
        <taxon>Spermatophyta</taxon>
        <taxon>Magnoliopsida</taxon>
        <taxon>Ranunculales</taxon>
        <taxon>Ranunculaceae</taxon>
        <taxon>Coptidoideae</taxon>
        <taxon>Coptis</taxon>
    </lineage>
</organism>
<evidence type="ECO:0000256" key="1">
    <source>
        <dbReference type="SAM" id="MobiDB-lite"/>
    </source>
</evidence>
<comment type="caution">
    <text evidence="3">The sequence shown here is derived from an EMBL/GenBank/DDBJ whole genome shotgun (WGS) entry which is preliminary data.</text>
</comment>
<feature type="region of interest" description="Disordered" evidence="1">
    <location>
        <begin position="1081"/>
        <end position="1107"/>
    </location>
</feature>
<dbReference type="OrthoDB" id="758862at2759"/>
<evidence type="ECO:0000313" key="4">
    <source>
        <dbReference type="Proteomes" id="UP000631114"/>
    </source>
</evidence>
<feature type="compositionally biased region" description="Basic residues" evidence="1">
    <location>
        <begin position="1177"/>
        <end position="1193"/>
    </location>
</feature>
<keyword evidence="4" id="KW-1185">Reference proteome</keyword>